<dbReference type="EC" id="2.3.1.31" evidence="5"/>
<dbReference type="GO" id="GO:0005737">
    <property type="term" value="C:cytoplasm"/>
    <property type="evidence" value="ECO:0007669"/>
    <property type="project" value="UniProtKB-SubCell"/>
</dbReference>
<comment type="similarity">
    <text evidence="5">Belongs to the MetA family.</text>
</comment>
<comment type="subcellular location">
    <subcellularLocation>
        <location evidence="5">Cytoplasm</location>
    </subcellularLocation>
</comment>
<feature type="active site" description="Proton acceptor" evidence="5">
    <location>
        <position position="237"/>
    </location>
</feature>
<reference evidence="7" key="1">
    <citation type="submission" date="2022-11" db="EMBL/GenBank/DDBJ databases">
        <title>Biodiversity and phylogenetic relationships of bacteria.</title>
        <authorList>
            <person name="Machado R.A.R."/>
            <person name="Bhat A."/>
            <person name="Loulou A."/>
            <person name="Kallel S."/>
        </authorList>
    </citation>
    <scope>NUCLEOTIDE SEQUENCE</scope>
    <source>
        <strain evidence="7">K-TC2</strain>
    </source>
</reference>
<dbReference type="SUPFAM" id="SSF52317">
    <property type="entry name" value="Class I glutamine amidotransferase-like"/>
    <property type="match status" value="1"/>
</dbReference>
<dbReference type="RefSeq" id="WP_266337258.1">
    <property type="nucleotide sequence ID" value="NZ_JAPKNK010000001.1"/>
</dbReference>
<dbReference type="InterPro" id="IPR029062">
    <property type="entry name" value="Class_I_gatase-like"/>
</dbReference>
<dbReference type="PANTHER" id="PTHR20919">
    <property type="entry name" value="HOMOSERINE O-SUCCINYLTRANSFERASE"/>
    <property type="match status" value="1"/>
</dbReference>
<comment type="pathway">
    <text evidence="5">Amino-acid biosynthesis; L-methionine biosynthesis via de novo pathway; O-acetyl-L-homoserine from L-homoserine: step 1/1.</text>
</comment>
<name>A0A9X3IKY7_9HYPH</name>
<dbReference type="EMBL" id="JAPKNK010000001">
    <property type="protein sequence ID" value="MCX5568310.1"/>
    <property type="molecule type" value="Genomic_DNA"/>
</dbReference>
<comment type="function">
    <text evidence="5">Transfers an acetyl group from acetyl-CoA to L-homoserine, forming acetyl-L-homoserine.</text>
</comment>
<keyword evidence="2 5" id="KW-0028">Amino-acid biosynthesis</keyword>
<dbReference type="PIRSF" id="PIRSF000450">
    <property type="entry name" value="H_ser_succinyltr"/>
    <property type="match status" value="1"/>
</dbReference>
<feature type="site" description="Important for substrate specificity" evidence="5">
    <location>
        <position position="194"/>
    </location>
</feature>
<dbReference type="NCBIfam" id="TIGR01001">
    <property type="entry name" value="metA"/>
    <property type="match status" value="1"/>
</dbReference>
<evidence type="ECO:0000313" key="7">
    <source>
        <dbReference type="EMBL" id="MCX5568310.1"/>
    </source>
</evidence>
<dbReference type="HAMAP" id="MF_00295">
    <property type="entry name" value="MetA_acyltransf"/>
    <property type="match status" value="1"/>
</dbReference>
<dbReference type="PANTHER" id="PTHR20919:SF0">
    <property type="entry name" value="HOMOSERINE O-SUCCINYLTRANSFERASE"/>
    <property type="match status" value="1"/>
</dbReference>
<comment type="catalytic activity">
    <reaction evidence="5">
        <text>L-homoserine + acetyl-CoA = O-acetyl-L-homoserine + CoA</text>
        <dbReference type="Rhea" id="RHEA:13701"/>
        <dbReference type="ChEBI" id="CHEBI:57287"/>
        <dbReference type="ChEBI" id="CHEBI:57288"/>
        <dbReference type="ChEBI" id="CHEBI:57476"/>
        <dbReference type="ChEBI" id="CHEBI:57716"/>
        <dbReference type="EC" id="2.3.1.31"/>
    </reaction>
</comment>
<dbReference type="CDD" id="cd03131">
    <property type="entry name" value="GATase1_HTS"/>
    <property type="match status" value="1"/>
</dbReference>
<dbReference type="InterPro" id="IPR033752">
    <property type="entry name" value="MetA_family"/>
</dbReference>
<evidence type="ECO:0000313" key="8">
    <source>
        <dbReference type="Proteomes" id="UP001144805"/>
    </source>
</evidence>
<dbReference type="Gene3D" id="3.40.50.880">
    <property type="match status" value="1"/>
</dbReference>
<dbReference type="Proteomes" id="UP001144805">
    <property type="component" value="Unassembled WGS sequence"/>
</dbReference>
<gene>
    <name evidence="7" type="primary">metA</name>
    <name evidence="5" type="synonym">metAA</name>
    <name evidence="7" type="ORF">OSH07_03790</name>
</gene>
<evidence type="ECO:0000256" key="4">
    <source>
        <dbReference type="ARBA" id="ARBA00023315"/>
    </source>
</evidence>
<dbReference type="Pfam" id="PF04204">
    <property type="entry name" value="HTS"/>
    <property type="match status" value="1"/>
</dbReference>
<comment type="caution">
    <text evidence="7">The sequence shown here is derived from an EMBL/GenBank/DDBJ whole genome shotgun (WGS) entry which is preliminary data.</text>
</comment>
<keyword evidence="4 5" id="KW-0012">Acyltransferase</keyword>
<keyword evidence="1 5" id="KW-0963">Cytoplasm</keyword>
<feature type="active site" evidence="5">
    <location>
        <position position="239"/>
    </location>
</feature>
<dbReference type="InterPro" id="IPR005697">
    <property type="entry name" value="HST_MetA"/>
</dbReference>
<dbReference type="GO" id="GO:0008899">
    <property type="term" value="F:homoserine O-succinyltransferase activity"/>
    <property type="evidence" value="ECO:0007669"/>
    <property type="project" value="UniProtKB-UniRule"/>
</dbReference>
<proteinExistence type="inferred from homology"/>
<evidence type="ECO:0000256" key="3">
    <source>
        <dbReference type="ARBA" id="ARBA00022679"/>
    </source>
</evidence>
<feature type="site" description="Important for acyl-CoA specificity" evidence="5">
    <location>
        <position position="111"/>
    </location>
</feature>
<organism evidence="7 8">
    <name type="scientific">Kaistia nematophila</name>
    <dbReference type="NCBI Taxonomy" id="2994654"/>
    <lineage>
        <taxon>Bacteria</taxon>
        <taxon>Pseudomonadati</taxon>
        <taxon>Pseudomonadota</taxon>
        <taxon>Alphaproteobacteria</taxon>
        <taxon>Hyphomicrobiales</taxon>
        <taxon>Kaistiaceae</taxon>
        <taxon>Kaistia</taxon>
    </lineage>
</organism>
<sequence length="315" mass="35900">MPIKIPDDLPARRKLEAEGVVVMRAADAVRQDIRPLRIGLLNLMPNKITTETQIARLLGATPLQIELSLVQITDHAPRNTPAEHMLSFYRPWEEVKDERFDGFIVTGAPVERMPFEDVTYWDELRRIFDWTQTHVHRSLNICWAAQAAVHHFHGMQKYDLPGKAFGIYRHQIPAAASASHYLRGLADEFAVPVSRWSEVRKSEIPQGSGVIVLAESEETGLCLLDDTRHRALHMFNHLEYDTNSLGDEYFRDINAKIDVALPADYFQKNDPARPPVNSWRGNAHLLFGNWINEIYQTVPFDISKIGQEEATEVAA</sequence>
<evidence type="ECO:0000256" key="5">
    <source>
        <dbReference type="HAMAP-Rule" id="MF_00295"/>
    </source>
</evidence>
<comment type="caution">
    <text evidence="5">Lacks conserved residue(s) required for the propagation of feature annotation.</text>
</comment>
<keyword evidence="3 5" id="KW-0808">Transferase</keyword>
<dbReference type="AlphaFoldDB" id="A0A9X3IKY7"/>
<feature type="binding site" evidence="5">
    <location>
        <position position="163"/>
    </location>
    <ligand>
        <name>substrate</name>
    </ligand>
</feature>
<feature type="binding site" evidence="5">
    <location>
        <position position="251"/>
    </location>
    <ligand>
        <name>substrate</name>
    </ligand>
</feature>
<keyword evidence="8" id="KW-1185">Reference proteome</keyword>
<keyword evidence="5" id="KW-0486">Methionine biosynthesis</keyword>
<evidence type="ECO:0000256" key="6">
    <source>
        <dbReference type="PIRSR" id="PIRSR000450-1"/>
    </source>
</evidence>
<evidence type="ECO:0000256" key="2">
    <source>
        <dbReference type="ARBA" id="ARBA00022605"/>
    </source>
</evidence>
<dbReference type="GO" id="GO:0019281">
    <property type="term" value="P:L-methionine biosynthetic process from homoserine via O-succinyl-L-homoserine and cystathionine"/>
    <property type="evidence" value="ECO:0007669"/>
    <property type="project" value="InterPro"/>
</dbReference>
<protein>
    <recommendedName>
        <fullName evidence="5">Homoserine O-acetyltransferase</fullName>
        <shortName evidence="5">HAT</shortName>
        <ecNumber evidence="5">2.3.1.31</ecNumber>
    </recommendedName>
    <alternativeName>
        <fullName evidence="5">Homoserine transacetylase</fullName>
        <shortName evidence="5">HTA</shortName>
    </alternativeName>
</protein>
<evidence type="ECO:0000256" key="1">
    <source>
        <dbReference type="ARBA" id="ARBA00022490"/>
    </source>
</evidence>
<dbReference type="GO" id="GO:0004414">
    <property type="term" value="F:homoserine O-acetyltransferase activity"/>
    <property type="evidence" value="ECO:0007669"/>
    <property type="project" value="UniProtKB-EC"/>
</dbReference>
<feature type="active site" description="Acyl-thioester intermediate" evidence="5 6">
    <location>
        <position position="142"/>
    </location>
</feature>
<accession>A0A9X3IKY7</accession>
<feature type="binding site" evidence="5">
    <location>
        <position position="194"/>
    </location>
    <ligand>
        <name>substrate</name>
    </ligand>
</feature>